<evidence type="ECO:0000313" key="1">
    <source>
        <dbReference type="EMBL" id="KPV48489.1"/>
    </source>
</evidence>
<sequence length="84" mass="8675">MEQADALQAETGSLKQALTVEAVMLVATEARGHCLSVTAGAARDGQALSDAQTAQSRKAAPVLDAMFSEASLCPKNPAKYKEPG</sequence>
<keyword evidence="2" id="KW-1185">Reference proteome</keyword>
<evidence type="ECO:0000313" key="2">
    <source>
        <dbReference type="Proteomes" id="UP000050509"/>
    </source>
</evidence>
<comment type="caution">
    <text evidence="1">The sequence shown here is derived from an EMBL/GenBank/DDBJ whole genome shotgun (WGS) entry which is preliminary data.</text>
</comment>
<dbReference type="AlphaFoldDB" id="A0A0P9EVU8"/>
<accession>A0A0P9EVU8</accession>
<reference evidence="1 2" key="1">
    <citation type="submission" date="2015-09" db="EMBL/GenBank/DDBJ databases">
        <title>Draft genome sequence of Kouleothrix aurantiaca JCM 19913.</title>
        <authorList>
            <person name="Hemp J."/>
        </authorList>
    </citation>
    <scope>NUCLEOTIDE SEQUENCE [LARGE SCALE GENOMIC DNA]</scope>
    <source>
        <strain evidence="1 2">COM-B</strain>
    </source>
</reference>
<gene>
    <name evidence="1" type="ORF">SE17_37790</name>
</gene>
<protein>
    <submittedName>
        <fullName evidence="1">Uncharacterized protein</fullName>
    </submittedName>
</protein>
<organism evidence="1 2">
    <name type="scientific">Kouleothrix aurantiaca</name>
    <dbReference type="NCBI Taxonomy" id="186479"/>
    <lineage>
        <taxon>Bacteria</taxon>
        <taxon>Bacillati</taxon>
        <taxon>Chloroflexota</taxon>
        <taxon>Chloroflexia</taxon>
        <taxon>Chloroflexales</taxon>
        <taxon>Roseiflexineae</taxon>
        <taxon>Roseiflexaceae</taxon>
        <taxon>Kouleothrix</taxon>
    </lineage>
</organism>
<dbReference type="Proteomes" id="UP000050509">
    <property type="component" value="Unassembled WGS sequence"/>
</dbReference>
<dbReference type="EMBL" id="LJCR01002611">
    <property type="protein sequence ID" value="KPV48489.1"/>
    <property type="molecule type" value="Genomic_DNA"/>
</dbReference>
<proteinExistence type="predicted"/>
<name>A0A0P9EVU8_9CHLR</name>